<reference evidence="2 3" key="1">
    <citation type="submission" date="2018-04" db="EMBL/GenBank/DDBJ databases">
        <title>Genomic Encyclopedia of Type Strains, Phase IV (KMG-IV): sequencing the most valuable type-strain genomes for metagenomic binning, comparative biology and taxonomic classification.</title>
        <authorList>
            <person name="Goeker M."/>
        </authorList>
    </citation>
    <scope>NUCLEOTIDE SEQUENCE [LARGE SCALE GENOMIC DNA]</scope>
    <source>
        <strain evidence="2 3">DSM 100231</strain>
    </source>
</reference>
<proteinExistence type="predicted"/>
<comment type="caution">
    <text evidence="2">The sequence shown here is derived from an EMBL/GenBank/DDBJ whole genome shotgun (WGS) entry which is preliminary data.</text>
</comment>
<dbReference type="RefSeq" id="WP_116541529.1">
    <property type="nucleotide sequence ID" value="NZ_QEKI01000001.1"/>
</dbReference>
<dbReference type="EMBL" id="QEKI01000001">
    <property type="protein sequence ID" value="PVY43870.1"/>
    <property type="molecule type" value="Genomic_DNA"/>
</dbReference>
<keyword evidence="1" id="KW-0812">Transmembrane</keyword>
<sequence>MKKLILQNTLATQLLIYGGMALIMWPAALRIVGIVNFENDFSPVFLYAGLSLMLIGGALRIYHEQRAGEPVFEGYLFRVAVALAIVAIMMVTGIIKTPAFLQNLF</sequence>
<feature type="transmembrane region" description="Helical" evidence="1">
    <location>
        <begin position="75"/>
        <end position="95"/>
    </location>
</feature>
<feature type="transmembrane region" description="Helical" evidence="1">
    <location>
        <begin position="12"/>
        <end position="32"/>
    </location>
</feature>
<evidence type="ECO:0000313" key="3">
    <source>
        <dbReference type="Proteomes" id="UP000245466"/>
    </source>
</evidence>
<evidence type="ECO:0000256" key="1">
    <source>
        <dbReference type="SAM" id="Phobius"/>
    </source>
</evidence>
<gene>
    <name evidence="2" type="ORF">C8E01_101227</name>
</gene>
<dbReference type="Proteomes" id="UP000245466">
    <property type="component" value="Unassembled WGS sequence"/>
</dbReference>
<feature type="transmembrane region" description="Helical" evidence="1">
    <location>
        <begin position="44"/>
        <end position="63"/>
    </location>
</feature>
<organism evidence="2 3">
    <name type="scientific">Pontibacter virosus</name>
    <dbReference type="NCBI Taxonomy" id="1765052"/>
    <lineage>
        <taxon>Bacteria</taxon>
        <taxon>Pseudomonadati</taxon>
        <taxon>Bacteroidota</taxon>
        <taxon>Cytophagia</taxon>
        <taxon>Cytophagales</taxon>
        <taxon>Hymenobacteraceae</taxon>
        <taxon>Pontibacter</taxon>
    </lineage>
</organism>
<keyword evidence="1" id="KW-0472">Membrane</keyword>
<protein>
    <submittedName>
        <fullName evidence="2">Uncharacterized protein</fullName>
    </submittedName>
</protein>
<name>A0A2U1B5D1_9BACT</name>
<keyword evidence="1" id="KW-1133">Transmembrane helix</keyword>
<evidence type="ECO:0000313" key="2">
    <source>
        <dbReference type="EMBL" id="PVY43870.1"/>
    </source>
</evidence>
<dbReference type="AlphaFoldDB" id="A0A2U1B5D1"/>
<keyword evidence="3" id="KW-1185">Reference proteome</keyword>
<accession>A0A2U1B5D1</accession>
<dbReference type="OrthoDB" id="853678at2"/>